<evidence type="ECO:0000313" key="4">
    <source>
        <dbReference type="EMBL" id="KRO48809.1"/>
    </source>
</evidence>
<dbReference type="GO" id="GO:1990133">
    <property type="term" value="C:molybdopterin adenylyltransferase complex"/>
    <property type="evidence" value="ECO:0007669"/>
    <property type="project" value="TreeGrafter"/>
</dbReference>
<dbReference type="InterPro" id="IPR003749">
    <property type="entry name" value="ThiS/MoaD-like"/>
</dbReference>
<dbReference type="Gene3D" id="3.10.20.30">
    <property type="match status" value="1"/>
</dbReference>
<evidence type="ECO:0000313" key="5">
    <source>
        <dbReference type="Proteomes" id="UP000051017"/>
    </source>
</evidence>
<dbReference type="GO" id="GO:0006777">
    <property type="term" value="P:Mo-molybdopterin cofactor biosynthetic process"/>
    <property type="evidence" value="ECO:0007669"/>
    <property type="project" value="InterPro"/>
</dbReference>
<sequence length="80" mass="8239">MVQLRMFASAREAAGTAHDTMPGDTVDQVLDAAVARFGADFATVLKSCRVWVNGESADGTSVVGDSDEVAILPPVSGGDK</sequence>
<name>A0A0R2QES4_9ACTN</name>
<dbReference type="PANTHER" id="PTHR33359:SF1">
    <property type="entry name" value="MOLYBDOPTERIN SYNTHASE SULFUR CARRIER SUBUNIT"/>
    <property type="match status" value="1"/>
</dbReference>
<dbReference type="AlphaFoldDB" id="A0A0R2QES4"/>
<protein>
    <recommendedName>
        <fullName evidence="3">Molybdopterin synthase sulfur carrier subunit</fullName>
    </recommendedName>
</protein>
<reference evidence="4 5" key="1">
    <citation type="submission" date="2015-10" db="EMBL/GenBank/DDBJ databases">
        <title>Metagenome-Assembled Genomes uncover a global brackish microbiome.</title>
        <authorList>
            <person name="Hugerth L.W."/>
            <person name="Larsson J."/>
            <person name="Alneberg J."/>
            <person name="Lindh M.V."/>
            <person name="Legrand C."/>
            <person name="Pinhassi J."/>
            <person name="Andersson A.F."/>
        </authorList>
    </citation>
    <scope>NUCLEOTIDE SEQUENCE [LARGE SCALE GENOMIC DNA]</scope>
    <source>
        <strain evidence="4">BACL6 MAG-120924-bin43</strain>
    </source>
</reference>
<gene>
    <name evidence="4" type="ORF">ABR75_08440</name>
</gene>
<evidence type="ECO:0000256" key="1">
    <source>
        <dbReference type="ARBA" id="ARBA00022741"/>
    </source>
</evidence>
<organism evidence="4 5">
    <name type="scientific">Acidimicrobiia bacterium BACL6 MAG-120924-bin43</name>
    <dbReference type="NCBI Taxonomy" id="1655583"/>
    <lineage>
        <taxon>Bacteria</taxon>
        <taxon>Bacillati</taxon>
        <taxon>Actinomycetota</taxon>
        <taxon>Acidimicrobiia</taxon>
        <taxon>acIV cluster</taxon>
    </lineage>
</organism>
<dbReference type="InterPro" id="IPR044672">
    <property type="entry name" value="MOCS2A"/>
</dbReference>
<dbReference type="Pfam" id="PF02597">
    <property type="entry name" value="ThiS"/>
    <property type="match status" value="1"/>
</dbReference>
<dbReference type="InterPro" id="IPR016155">
    <property type="entry name" value="Mopterin_synth/thiamin_S_b"/>
</dbReference>
<evidence type="ECO:0000256" key="3">
    <source>
        <dbReference type="ARBA" id="ARBA00024247"/>
    </source>
</evidence>
<evidence type="ECO:0000256" key="2">
    <source>
        <dbReference type="ARBA" id="ARBA00024200"/>
    </source>
</evidence>
<keyword evidence="1" id="KW-0547">Nucleotide-binding</keyword>
<dbReference type="Proteomes" id="UP000051017">
    <property type="component" value="Unassembled WGS sequence"/>
</dbReference>
<proteinExistence type="inferred from homology"/>
<dbReference type="InterPro" id="IPR012675">
    <property type="entry name" value="Beta-grasp_dom_sf"/>
</dbReference>
<dbReference type="EMBL" id="LIBJ01000060">
    <property type="protein sequence ID" value="KRO48809.1"/>
    <property type="molecule type" value="Genomic_DNA"/>
</dbReference>
<comment type="caution">
    <text evidence="4">The sequence shown here is derived from an EMBL/GenBank/DDBJ whole genome shotgun (WGS) entry which is preliminary data.</text>
</comment>
<dbReference type="GO" id="GO:0000166">
    <property type="term" value="F:nucleotide binding"/>
    <property type="evidence" value="ECO:0007669"/>
    <property type="project" value="UniProtKB-KW"/>
</dbReference>
<dbReference type="SUPFAM" id="SSF54285">
    <property type="entry name" value="MoaD/ThiS"/>
    <property type="match status" value="1"/>
</dbReference>
<comment type="similarity">
    <text evidence="2">Belongs to the MoaD family.</text>
</comment>
<dbReference type="CDD" id="cd00754">
    <property type="entry name" value="Ubl_MoaD"/>
    <property type="match status" value="1"/>
</dbReference>
<accession>A0A0R2QES4</accession>
<dbReference type="PANTHER" id="PTHR33359">
    <property type="entry name" value="MOLYBDOPTERIN SYNTHASE SULFUR CARRIER SUBUNIT"/>
    <property type="match status" value="1"/>
</dbReference>